<name>A0AA87F9S7_STRSU</name>
<comment type="caution">
    <text evidence="1">The sequence shown here is derived from an EMBL/GenBank/DDBJ whole genome shotgun (WGS) entry which is preliminary data.</text>
</comment>
<dbReference type="Proteomes" id="UP000004014">
    <property type="component" value="Unassembled WGS sequence"/>
</dbReference>
<sequence>MLSSQEVRDPMVLDLFFILWAETKSSFKFYDLEVVNRNFGK</sequence>
<proteinExistence type="predicted"/>
<organism evidence="1 2">
    <name type="scientific">Streptococcus suis R61</name>
    <dbReference type="NCBI Taxonomy" id="996306"/>
    <lineage>
        <taxon>Bacteria</taxon>
        <taxon>Bacillati</taxon>
        <taxon>Bacillota</taxon>
        <taxon>Bacilli</taxon>
        <taxon>Lactobacillales</taxon>
        <taxon>Streptococcaceae</taxon>
        <taxon>Streptococcus</taxon>
    </lineage>
</organism>
<protein>
    <submittedName>
        <fullName evidence="1">Uncharacterized protein</fullName>
    </submittedName>
</protein>
<evidence type="ECO:0000313" key="1">
    <source>
        <dbReference type="EMBL" id="EHC03688.1"/>
    </source>
</evidence>
<gene>
    <name evidence="1" type="ORF">SSUR61_0337</name>
</gene>
<dbReference type="AlphaFoldDB" id="A0AA87F9S7"/>
<accession>A0AA87F9S7</accession>
<reference evidence="1 2" key="1">
    <citation type="submission" date="2011-03" db="EMBL/GenBank/DDBJ databases">
        <title>Deep-sequencing identification of multiple resistance mechanism for the high antibiotic-resistance strain Streptococcus suis R61.</title>
        <authorList>
            <person name="Hu P."/>
            <person name="Yang M."/>
            <person name="Jin M."/>
            <person name="Xiao J."/>
        </authorList>
    </citation>
    <scope>NUCLEOTIDE SEQUENCE [LARGE SCALE GENOMIC DNA]</scope>
    <source>
        <strain evidence="1 2">R61</strain>
    </source>
</reference>
<dbReference type="EMBL" id="AEYY01000007">
    <property type="protein sequence ID" value="EHC03688.1"/>
    <property type="molecule type" value="Genomic_DNA"/>
</dbReference>
<evidence type="ECO:0000313" key="2">
    <source>
        <dbReference type="Proteomes" id="UP000004014"/>
    </source>
</evidence>